<evidence type="ECO:0000313" key="2">
    <source>
        <dbReference type="EMBL" id="KAI8575899.1"/>
    </source>
</evidence>
<keyword evidence="3" id="KW-1185">Reference proteome</keyword>
<feature type="transmembrane region" description="Helical" evidence="1">
    <location>
        <begin position="15"/>
        <end position="39"/>
    </location>
</feature>
<reference evidence="2" key="1">
    <citation type="submission" date="2021-06" db="EMBL/GenBank/DDBJ databases">
        <authorList>
            <consortium name="DOE Joint Genome Institute"/>
            <person name="Mondo S.J."/>
            <person name="Amses K.R."/>
            <person name="Simmons D.R."/>
            <person name="Longcore J.E."/>
            <person name="Seto K."/>
            <person name="Alves G.H."/>
            <person name="Bonds A.E."/>
            <person name="Quandt C.A."/>
            <person name="Davis W.J."/>
            <person name="Chang Y."/>
            <person name="Letcher P.M."/>
            <person name="Powell M.J."/>
            <person name="Kuo A."/>
            <person name="Labutti K."/>
            <person name="Pangilinan J."/>
            <person name="Andreopoulos W."/>
            <person name="Tritt A."/>
            <person name="Riley R."/>
            <person name="Hundley H."/>
            <person name="Johnson J."/>
            <person name="Lipzen A."/>
            <person name="Barry K."/>
            <person name="Berbee M.L."/>
            <person name="Buchler N.E."/>
            <person name="Grigoriev I.V."/>
            <person name="Spatafora J.W."/>
            <person name="Stajich J.E."/>
            <person name="James T.Y."/>
        </authorList>
    </citation>
    <scope>NUCLEOTIDE SEQUENCE</scope>
    <source>
        <strain evidence="2">AG</strain>
    </source>
</reference>
<keyword evidence="1" id="KW-0812">Transmembrane</keyword>
<dbReference type="Proteomes" id="UP001206595">
    <property type="component" value="Unassembled WGS sequence"/>
</dbReference>
<name>A0AAD5E361_UMBRA</name>
<keyword evidence="1" id="KW-1133">Transmembrane helix</keyword>
<dbReference type="RefSeq" id="XP_051440903.1">
    <property type="nucleotide sequence ID" value="XM_051591977.1"/>
</dbReference>
<reference evidence="2" key="2">
    <citation type="journal article" date="2022" name="Proc. Natl. Acad. Sci. U.S.A.">
        <title>Diploid-dominant life cycles characterize the early evolution of Fungi.</title>
        <authorList>
            <person name="Amses K.R."/>
            <person name="Simmons D.R."/>
            <person name="Longcore J.E."/>
            <person name="Mondo S.J."/>
            <person name="Seto K."/>
            <person name="Jeronimo G.H."/>
            <person name="Bonds A.E."/>
            <person name="Quandt C.A."/>
            <person name="Davis W.J."/>
            <person name="Chang Y."/>
            <person name="Federici B.A."/>
            <person name="Kuo A."/>
            <person name="LaButti K."/>
            <person name="Pangilinan J."/>
            <person name="Andreopoulos W."/>
            <person name="Tritt A."/>
            <person name="Riley R."/>
            <person name="Hundley H."/>
            <person name="Johnson J."/>
            <person name="Lipzen A."/>
            <person name="Barry K."/>
            <person name="Lang B.F."/>
            <person name="Cuomo C.A."/>
            <person name="Buchler N.E."/>
            <person name="Grigoriev I.V."/>
            <person name="Spatafora J.W."/>
            <person name="Stajich J.E."/>
            <person name="James T.Y."/>
        </authorList>
    </citation>
    <scope>NUCLEOTIDE SEQUENCE</scope>
    <source>
        <strain evidence="2">AG</strain>
    </source>
</reference>
<dbReference type="GeneID" id="75917320"/>
<gene>
    <name evidence="2" type="ORF">K450DRAFT_259301</name>
</gene>
<dbReference type="EMBL" id="MU620966">
    <property type="protein sequence ID" value="KAI8575899.1"/>
    <property type="molecule type" value="Genomic_DNA"/>
</dbReference>
<accession>A0AAD5E361</accession>
<proteinExistence type="predicted"/>
<sequence length="56" mass="6241">MMSTFYYSSGYRKVIVLYLVAVIAVIIVVCITIVVIIVITDNLNVLDFGLHSSGRF</sequence>
<evidence type="ECO:0000313" key="3">
    <source>
        <dbReference type="Proteomes" id="UP001206595"/>
    </source>
</evidence>
<dbReference type="AlphaFoldDB" id="A0AAD5E361"/>
<keyword evidence="1" id="KW-0472">Membrane</keyword>
<protein>
    <submittedName>
        <fullName evidence="2">Uncharacterized protein</fullName>
    </submittedName>
</protein>
<evidence type="ECO:0000256" key="1">
    <source>
        <dbReference type="SAM" id="Phobius"/>
    </source>
</evidence>
<organism evidence="2 3">
    <name type="scientific">Umbelopsis ramanniana AG</name>
    <dbReference type="NCBI Taxonomy" id="1314678"/>
    <lineage>
        <taxon>Eukaryota</taxon>
        <taxon>Fungi</taxon>
        <taxon>Fungi incertae sedis</taxon>
        <taxon>Mucoromycota</taxon>
        <taxon>Mucoromycotina</taxon>
        <taxon>Umbelopsidomycetes</taxon>
        <taxon>Umbelopsidales</taxon>
        <taxon>Umbelopsidaceae</taxon>
        <taxon>Umbelopsis</taxon>
    </lineage>
</organism>
<comment type="caution">
    <text evidence="2">The sequence shown here is derived from an EMBL/GenBank/DDBJ whole genome shotgun (WGS) entry which is preliminary data.</text>
</comment>